<protein>
    <submittedName>
        <fullName evidence="3">Class I SAM-dependent methyltransferase</fullName>
    </submittedName>
</protein>
<dbReference type="InterPro" id="IPR029063">
    <property type="entry name" value="SAM-dependent_MTases_sf"/>
</dbReference>
<reference evidence="3 4" key="1">
    <citation type="submission" date="2019-10" db="EMBL/GenBank/DDBJ databases">
        <title>Extracellular Electron Transfer in a Candidatus Methanoperedens spp. Enrichment Culture.</title>
        <authorList>
            <person name="Berger S."/>
            <person name="Rangel Shaw D."/>
            <person name="Berben T."/>
            <person name="In 'T Zandt M."/>
            <person name="Frank J."/>
            <person name="Reimann J."/>
            <person name="Jetten M.S.M."/>
            <person name="Welte C.U."/>
        </authorList>
    </citation>
    <scope>NUCLEOTIDE SEQUENCE [LARGE SCALE GENOMIC DNA]</scope>
    <source>
        <strain evidence="3">SB12</strain>
    </source>
</reference>
<feature type="region of interest" description="Disordered" evidence="1">
    <location>
        <begin position="269"/>
        <end position="299"/>
    </location>
</feature>
<name>A0A833H2F0_9LEPT</name>
<dbReference type="Pfam" id="PF08241">
    <property type="entry name" value="Methyltransf_11"/>
    <property type="match status" value="1"/>
</dbReference>
<comment type="caution">
    <text evidence="3">The sequence shown here is derived from an EMBL/GenBank/DDBJ whole genome shotgun (WGS) entry which is preliminary data.</text>
</comment>
<evidence type="ECO:0000259" key="2">
    <source>
        <dbReference type="Pfam" id="PF08241"/>
    </source>
</evidence>
<dbReference type="AlphaFoldDB" id="A0A833H2F0"/>
<dbReference type="GO" id="GO:0008757">
    <property type="term" value="F:S-adenosylmethionine-dependent methyltransferase activity"/>
    <property type="evidence" value="ECO:0007669"/>
    <property type="project" value="InterPro"/>
</dbReference>
<accession>A0A833H2F0</accession>
<dbReference type="PANTHER" id="PTHR42912">
    <property type="entry name" value="METHYLTRANSFERASE"/>
    <property type="match status" value="1"/>
</dbReference>
<feature type="domain" description="Methyltransferase type 11" evidence="2">
    <location>
        <begin position="41"/>
        <end position="140"/>
    </location>
</feature>
<proteinExistence type="predicted"/>
<dbReference type="InterPro" id="IPR050508">
    <property type="entry name" value="Methyltransf_Superfamily"/>
</dbReference>
<dbReference type="EMBL" id="WBUI01000007">
    <property type="protein sequence ID" value="KAB2933055.1"/>
    <property type="molecule type" value="Genomic_DNA"/>
</dbReference>
<dbReference type="InterPro" id="IPR013216">
    <property type="entry name" value="Methyltransf_11"/>
</dbReference>
<organism evidence="3 4">
    <name type="scientific">Leptonema illini</name>
    <dbReference type="NCBI Taxonomy" id="183"/>
    <lineage>
        <taxon>Bacteria</taxon>
        <taxon>Pseudomonadati</taxon>
        <taxon>Spirochaetota</taxon>
        <taxon>Spirochaetia</taxon>
        <taxon>Leptospirales</taxon>
        <taxon>Leptospiraceae</taxon>
        <taxon>Leptonema</taxon>
    </lineage>
</organism>
<dbReference type="Gene3D" id="3.40.50.150">
    <property type="entry name" value="Vaccinia Virus protein VP39"/>
    <property type="match status" value="1"/>
</dbReference>
<feature type="compositionally biased region" description="Basic residues" evidence="1">
    <location>
        <begin position="287"/>
        <end position="299"/>
    </location>
</feature>
<keyword evidence="3" id="KW-0808">Transferase</keyword>
<evidence type="ECO:0000313" key="3">
    <source>
        <dbReference type="EMBL" id="KAB2933055.1"/>
    </source>
</evidence>
<dbReference type="CDD" id="cd02440">
    <property type="entry name" value="AdoMet_MTases"/>
    <property type="match status" value="1"/>
</dbReference>
<evidence type="ECO:0000256" key="1">
    <source>
        <dbReference type="SAM" id="MobiDB-lite"/>
    </source>
</evidence>
<dbReference type="Proteomes" id="UP000460298">
    <property type="component" value="Unassembled WGS sequence"/>
</dbReference>
<keyword evidence="3" id="KW-0489">Methyltransferase</keyword>
<evidence type="ECO:0000313" key="4">
    <source>
        <dbReference type="Proteomes" id="UP000460298"/>
    </source>
</evidence>
<dbReference type="GO" id="GO:0032259">
    <property type="term" value="P:methylation"/>
    <property type="evidence" value="ECO:0007669"/>
    <property type="project" value="UniProtKB-KW"/>
</dbReference>
<sequence>MIRALFKKMKEGTEFLNYGRKIIADWGARYLLENGGGVVFDTGCGHGDDLVGIRRRFEELGGEASALRLTGVEGYEPFVKECRALGIETFDLDIERDRLPFADASVDVIVTNQVLEHTKEIFWIMAEYARILKPGGCLIIGVPNLASLHNRLLLLVGLHPTAQQSLSAHVRSFTLSDLKRFTEAGGFFSFVARRGSNFYPFPPAISRPLARLFPSMAWGLFAQFRRSDQQGSFLACLEGEENFLETPFYGGPQRPAHIPLKEKTGARGTVTAARKGVVSPATASAKKSAKKTAKKARIR</sequence>
<dbReference type="SUPFAM" id="SSF53335">
    <property type="entry name" value="S-adenosyl-L-methionine-dependent methyltransferases"/>
    <property type="match status" value="1"/>
</dbReference>
<gene>
    <name evidence="3" type="ORF">F9K24_09310</name>
</gene>